<gene>
    <name evidence="2" type="ORF">ACFO3M_03645</name>
</gene>
<reference evidence="3" key="1">
    <citation type="journal article" date="2019" name="Int. J. Syst. Evol. Microbiol.">
        <title>The Global Catalogue of Microorganisms (GCM) 10K type strain sequencing project: providing services to taxonomists for standard genome sequencing and annotation.</title>
        <authorList>
            <consortium name="The Broad Institute Genomics Platform"/>
            <consortium name="The Broad Institute Genome Sequencing Center for Infectious Disease"/>
            <person name="Wu L."/>
            <person name="Ma J."/>
        </authorList>
    </citation>
    <scope>NUCLEOTIDE SEQUENCE [LARGE SCALE GENOMIC DNA]</scope>
    <source>
        <strain evidence="3">CCUG 62763</strain>
    </source>
</reference>
<accession>A0ABV9LFF8</accession>
<evidence type="ECO:0000256" key="1">
    <source>
        <dbReference type="SAM" id="MobiDB-lite"/>
    </source>
</evidence>
<evidence type="ECO:0000313" key="2">
    <source>
        <dbReference type="EMBL" id="MFC4692476.1"/>
    </source>
</evidence>
<comment type="caution">
    <text evidence="2">The sequence shown here is derived from an EMBL/GenBank/DDBJ whole genome shotgun (WGS) entry which is preliminary data.</text>
</comment>
<feature type="region of interest" description="Disordered" evidence="1">
    <location>
        <begin position="79"/>
        <end position="108"/>
    </location>
</feature>
<protein>
    <submittedName>
        <fullName evidence="2">Uncharacterized protein</fullName>
    </submittedName>
</protein>
<feature type="compositionally biased region" description="Low complexity" evidence="1">
    <location>
        <begin position="96"/>
        <end position="108"/>
    </location>
</feature>
<dbReference type="RefSeq" id="WP_387986463.1">
    <property type="nucleotide sequence ID" value="NZ_JBHSGR010000002.1"/>
</dbReference>
<proteinExistence type="predicted"/>
<evidence type="ECO:0000313" key="3">
    <source>
        <dbReference type="Proteomes" id="UP001596025"/>
    </source>
</evidence>
<name>A0ABV9LFF8_9ACTN</name>
<dbReference type="EMBL" id="JBHSGR010000002">
    <property type="protein sequence ID" value="MFC4692476.1"/>
    <property type="molecule type" value="Genomic_DNA"/>
</dbReference>
<organism evidence="2 3">
    <name type="scientific">Geodermatophilus arenarius</name>
    <dbReference type="NCBI Taxonomy" id="1137990"/>
    <lineage>
        <taxon>Bacteria</taxon>
        <taxon>Bacillati</taxon>
        <taxon>Actinomycetota</taxon>
        <taxon>Actinomycetes</taxon>
        <taxon>Geodermatophilales</taxon>
        <taxon>Geodermatophilaceae</taxon>
        <taxon>Geodermatophilus</taxon>
    </lineage>
</organism>
<sequence>MTGPRDPEPAAAAAAELERLQELLRRAGRDRADPGEVARAVGAYWRDHGPALRNAAAALGDTARGQVLAELYRVRDELGRQLQGQRASAPRPPEPGTTEEPGRGAEPG</sequence>
<keyword evidence="3" id="KW-1185">Reference proteome</keyword>
<dbReference type="Proteomes" id="UP001596025">
    <property type="component" value="Unassembled WGS sequence"/>
</dbReference>